<keyword evidence="1" id="KW-0472">Membrane</keyword>
<comment type="caution">
    <text evidence="3">The sequence shown here is derived from an EMBL/GenBank/DDBJ whole genome shotgun (WGS) entry which is preliminary data.</text>
</comment>
<proteinExistence type="predicted"/>
<dbReference type="Proteomes" id="UP001596472">
    <property type="component" value="Unassembled WGS sequence"/>
</dbReference>
<evidence type="ECO:0000313" key="4">
    <source>
        <dbReference type="Proteomes" id="UP001596472"/>
    </source>
</evidence>
<dbReference type="EMBL" id="JBHTBS010000005">
    <property type="protein sequence ID" value="MFC7337769.1"/>
    <property type="molecule type" value="Genomic_DNA"/>
</dbReference>
<gene>
    <name evidence="3" type="ORF">ACFQY0_11315</name>
</gene>
<dbReference type="InterPro" id="IPR024163">
    <property type="entry name" value="Aerotolerance_reg_N"/>
</dbReference>
<feature type="domain" description="Aerotolerance regulator N-terminal" evidence="2">
    <location>
        <begin position="1"/>
        <end position="76"/>
    </location>
</feature>
<dbReference type="PANTHER" id="PTHR37464:SF1">
    <property type="entry name" value="BLL2463 PROTEIN"/>
    <property type="match status" value="1"/>
</dbReference>
<accession>A0ABW2L5X5</accession>
<evidence type="ECO:0000259" key="2">
    <source>
        <dbReference type="Pfam" id="PF07584"/>
    </source>
</evidence>
<feature type="transmembrane region" description="Helical" evidence="1">
    <location>
        <begin position="56"/>
        <end position="78"/>
    </location>
</feature>
<dbReference type="Pfam" id="PF07584">
    <property type="entry name" value="BatA"/>
    <property type="match status" value="1"/>
</dbReference>
<dbReference type="InterPro" id="IPR029062">
    <property type="entry name" value="Class_I_gatase-like"/>
</dbReference>
<dbReference type="RefSeq" id="WP_379712380.1">
    <property type="nucleotide sequence ID" value="NZ_JBHTBS010000005.1"/>
</dbReference>
<keyword evidence="1" id="KW-1133">Transmembrane helix</keyword>
<reference evidence="4" key="1">
    <citation type="journal article" date="2019" name="Int. J. Syst. Evol. Microbiol.">
        <title>The Global Catalogue of Microorganisms (GCM) 10K type strain sequencing project: providing services to taxonomists for standard genome sequencing and annotation.</title>
        <authorList>
            <consortium name="The Broad Institute Genomics Platform"/>
            <consortium name="The Broad Institute Genome Sequencing Center for Infectious Disease"/>
            <person name="Wu L."/>
            <person name="Ma J."/>
        </authorList>
    </citation>
    <scope>NUCLEOTIDE SEQUENCE [LARGE SCALE GENOMIC DNA]</scope>
    <source>
        <strain evidence="4">CGMCC 4.1467</strain>
    </source>
</reference>
<dbReference type="InterPro" id="IPR011933">
    <property type="entry name" value="Double_TM_dom"/>
</dbReference>
<protein>
    <submittedName>
        <fullName evidence="3">BatA domain-containing protein</fullName>
    </submittedName>
</protein>
<feature type="transmembrane region" description="Helical" evidence="1">
    <location>
        <begin position="6"/>
        <end position="23"/>
    </location>
</feature>
<dbReference type="SUPFAM" id="SSF52317">
    <property type="entry name" value="Class I glutamine amidotransferase-like"/>
    <property type="match status" value="1"/>
</dbReference>
<evidence type="ECO:0000313" key="3">
    <source>
        <dbReference type="EMBL" id="MFC7337769.1"/>
    </source>
</evidence>
<keyword evidence="4" id="KW-1185">Reference proteome</keyword>
<sequence length="637" mass="68889">MSFVHSLFLLGGLAIAVPILIHMSRSRNFRRVRIGTLRFLTSAVQERRSLRKIENWPLLIARMMLLLLLALLFARPFWLSSEAGQPGDAESVVLVDSSGSLAHPEAAERVAAILERIRKDMPAEGTLTIAEFADVVRPTDHPAAIAGAPTDYTAAIDWTVEHLANSEHPPGTIHLITDLQLSPLPSTPPRLWPSGVMTEVHAVAAPAKHNLAIESVTLATPFKEKSNQIDVVVRVFGTPHARELADKKLTLQLEGGSSQRMPIPPEGGRVRFLCRSGELTELSGSVSIDSLDPWTADDRRDFSFQLKDRKKVLLVDGDPGSSPFLGEAYFLNKALLASGASHGQSPFTTTLSNALTTRDGIIMLDDFDAIALCNVASFSKIEAEALRQANAKGAGLLFVLGELSDPNSHATLQALGLFPDLKLPSQSRMAPVTHWDIDHPALSALPAEALRGTIVRDAFVIEAGADWNALASFSSKHPLLLEGGKRSDGQAPVMVLAHPLTREWGDFPLSTLFVPLMRETFSHLAGYRSMASEILETTPGLADDRAPGSYRDDAGRITLVSADVTEMNPEIASAAAFRKSLGIPEAVPQSPAEPVPGKSAKAEQNHELWPWLLLALLLVLIVENTLADRRLLSGAES</sequence>
<dbReference type="NCBIfam" id="TIGR02226">
    <property type="entry name" value="two_anch"/>
    <property type="match status" value="1"/>
</dbReference>
<organism evidence="3 4">
    <name type="scientific">Haloferula chungangensis</name>
    <dbReference type="NCBI Taxonomy" id="1048331"/>
    <lineage>
        <taxon>Bacteria</taxon>
        <taxon>Pseudomonadati</taxon>
        <taxon>Verrucomicrobiota</taxon>
        <taxon>Verrucomicrobiia</taxon>
        <taxon>Verrucomicrobiales</taxon>
        <taxon>Verrucomicrobiaceae</taxon>
        <taxon>Haloferula</taxon>
    </lineage>
</organism>
<name>A0ABW2L5X5_9BACT</name>
<dbReference type="PANTHER" id="PTHR37464">
    <property type="entry name" value="BLL2463 PROTEIN"/>
    <property type="match status" value="1"/>
</dbReference>
<evidence type="ECO:0000256" key="1">
    <source>
        <dbReference type="SAM" id="Phobius"/>
    </source>
</evidence>
<keyword evidence="1" id="KW-0812">Transmembrane</keyword>